<dbReference type="InterPro" id="IPR003442">
    <property type="entry name" value="T6A_TsaE"/>
</dbReference>
<evidence type="ECO:0000256" key="4">
    <source>
        <dbReference type="ARBA" id="ARBA00022490"/>
    </source>
</evidence>
<dbReference type="Pfam" id="PF02367">
    <property type="entry name" value="TsaE"/>
    <property type="match status" value="1"/>
</dbReference>
<evidence type="ECO:0000256" key="9">
    <source>
        <dbReference type="ARBA" id="ARBA00022842"/>
    </source>
</evidence>
<keyword evidence="5" id="KW-0819">tRNA processing</keyword>
<dbReference type="GO" id="GO:0046872">
    <property type="term" value="F:metal ion binding"/>
    <property type="evidence" value="ECO:0007669"/>
    <property type="project" value="UniProtKB-KW"/>
</dbReference>
<evidence type="ECO:0000313" key="11">
    <source>
        <dbReference type="EMBL" id="SHH58923.1"/>
    </source>
</evidence>
<proteinExistence type="inferred from homology"/>
<dbReference type="PANTHER" id="PTHR33540:SF2">
    <property type="entry name" value="TRNA THREONYLCARBAMOYLADENOSINE BIOSYNTHESIS PROTEIN TSAE"/>
    <property type="match status" value="1"/>
</dbReference>
<evidence type="ECO:0000256" key="1">
    <source>
        <dbReference type="ARBA" id="ARBA00004496"/>
    </source>
</evidence>
<organism evidence="11 12">
    <name type="scientific">Caloranaerobacter azorensis DSM 13643</name>
    <dbReference type="NCBI Taxonomy" id="1121264"/>
    <lineage>
        <taxon>Bacteria</taxon>
        <taxon>Bacillati</taxon>
        <taxon>Bacillota</taxon>
        <taxon>Tissierellia</taxon>
        <taxon>Tissierellales</taxon>
        <taxon>Thermohalobacteraceae</taxon>
        <taxon>Caloranaerobacter</taxon>
    </lineage>
</organism>
<dbReference type="GO" id="GO:0002949">
    <property type="term" value="P:tRNA threonylcarbamoyladenosine modification"/>
    <property type="evidence" value="ECO:0007669"/>
    <property type="project" value="InterPro"/>
</dbReference>
<dbReference type="Proteomes" id="UP000183967">
    <property type="component" value="Unassembled WGS sequence"/>
</dbReference>
<keyword evidence="12" id="KW-1185">Reference proteome</keyword>
<keyword evidence="7" id="KW-0547">Nucleotide-binding</keyword>
<keyword evidence="8" id="KW-0067">ATP-binding</keyword>
<dbReference type="EMBL" id="FQXO01000029">
    <property type="protein sequence ID" value="SHH58923.1"/>
    <property type="molecule type" value="Genomic_DNA"/>
</dbReference>
<dbReference type="GO" id="GO:0005737">
    <property type="term" value="C:cytoplasm"/>
    <property type="evidence" value="ECO:0007669"/>
    <property type="project" value="UniProtKB-SubCell"/>
</dbReference>
<evidence type="ECO:0000313" key="12">
    <source>
        <dbReference type="Proteomes" id="UP000183967"/>
    </source>
</evidence>
<dbReference type="AlphaFoldDB" id="A0A1M5U8B1"/>
<dbReference type="PANTHER" id="PTHR33540">
    <property type="entry name" value="TRNA THREONYLCARBAMOYLADENOSINE BIOSYNTHESIS PROTEIN TSAE"/>
    <property type="match status" value="1"/>
</dbReference>
<dbReference type="FunFam" id="3.40.50.300:FF:000777">
    <property type="entry name" value="tRNA (N6-adenosine(37)-N6)-threonylcarbamoyltransferase complex ATPase TsaE"/>
    <property type="match status" value="1"/>
</dbReference>
<evidence type="ECO:0000256" key="2">
    <source>
        <dbReference type="ARBA" id="ARBA00007599"/>
    </source>
</evidence>
<keyword evidence="4" id="KW-0963">Cytoplasm</keyword>
<keyword evidence="9" id="KW-0460">Magnesium</keyword>
<name>A0A1M5U8B1_9FIRM</name>
<protein>
    <recommendedName>
        <fullName evidence="3">tRNA threonylcarbamoyladenosine biosynthesis protein TsaE</fullName>
    </recommendedName>
    <alternativeName>
        <fullName evidence="10">t(6)A37 threonylcarbamoyladenosine biosynthesis protein TsaE</fullName>
    </alternativeName>
</protein>
<dbReference type="Gene3D" id="3.40.50.300">
    <property type="entry name" value="P-loop containing nucleotide triphosphate hydrolases"/>
    <property type="match status" value="1"/>
</dbReference>
<reference evidence="12" key="1">
    <citation type="submission" date="2016-11" db="EMBL/GenBank/DDBJ databases">
        <authorList>
            <person name="Varghese N."/>
            <person name="Submissions S."/>
        </authorList>
    </citation>
    <scope>NUCLEOTIDE SEQUENCE [LARGE SCALE GENOMIC DNA]</scope>
    <source>
        <strain evidence="12">DSM 13643</strain>
    </source>
</reference>
<dbReference type="RefSeq" id="WP_200791899.1">
    <property type="nucleotide sequence ID" value="NZ_FQXO01000029.1"/>
</dbReference>
<evidence type="ECO:0000256" key="8">
    <source>
        <dbReference type="ARBA" id="ARBA00022840"/>
    </source>
</evidence>
<dbReference type="GO" id="GO:0005524">
    <property type="term" value="F:ATP binding"/>
    <property type="evidence" value="ECO:0007669"/>
    <property type="project" value="UniProtKB-KW"/>
</dbReference>
<accession>A0A1M5U8B1</accession>
<evidence type="ECO:0000256" key="7">
    <source>
        <dbReference type="ARBA" id="ARBA00022741"/>
    </source>
</evidence>
<comment type="subcellular location">
    <subcellularLocation>
        <location evidence="1">Cytoplasm</location>
    </subcellularLocation>
</comment>
<gene>
    <name evidence="11" type="ORF">SAMN02745135_01300</name>
</gene>
<evidence type="ECO:0000256" key="5">
    <source>
        <dbReference type="ARBA" id="ARBA00022694"/>
    </source>
</evidence>
<evidence type="ECO:0000256" key="6">
    <source>
        <dbReference type="ARBA" id="ARBA00022723"/>
    </source>
</evidence>
<evidence type="ECO:0000256" key="3">
    <source>
        <dbReference type="ARBA" id="ARBA00019010"/>
    </source>
</evidence>
<dbReference type="InterPro" id="IPR027417">
    <property type="entry name" value="P-loop_NTPase"/>
</dbReference>
<comment type="similarity">
    <text evidence="2">Belongs to the TsaE family.</text>
</comment>
<evidence type="ECO:0000256" key="10">
    <source>
        <dbReference type="ARBA" id="ARBA00032441"/>
    </source>
</evidence>
<sequence length="152" mass="17487">MVKIKTNSPEETYSFGYRLGKLLKSGDILCLNGDLGAGKTTLTQSIARGLGVEDYVTSPTFTLINEYEGRYPVYHFDVYRIDDIDEMYNLGFEEYIYSEGVTIIEWASIIEDILPLERLDITIKRGKEIDDREIIIEAKGNRYEEIVKELIK</sequence>
<dbReference type="SUPFAM" id="SSF52540">
    <property type="entry name" value="P-loop containing nucleoside triphosphate hydrolases"/>
    <property type="match status" value="1"/>
</dbReference>
<dbReference type="NCBIfam" id="TIGR00150">
    <property type="entry name" value="T6A_YjeE"/>
    <property type="match status" value="1"/>
</dbReference>
<keyword evidence="6" id="KW-0479">Metal-binding</keyword>